<evidence type="ECO:0000313" key="1">
    <source>
        <dbReference type="EnsemblProtists" id="EOD10597"/>
    </source>
</evidence>
<dbReference type="RefSeq" id="XP_005763026.1">
    <property type="nucleotide sequence ID" value="XM_005762969.1"/>
</dbReference>
<name>A0A0D3IH62_EMIH1</name>
<keyword evidence="2" id="KW-1185">Reference proteome</keyword>
<dbReference type="AlphaFoldDB" id="A0A0D3IH62"/>
<reference evidence="2" key="1">
    <citation type="journal article" date="2013" name="Nature">
        <title>Pan genome of the phytoplankton Emiliania underpins its global distribution.</title>
        <authorList>
            <person name="Read B.A."/>
            <person name="Kegel J."/>
            <person name="Klute M.J."/>
            <person name="Kuo A."/>
            <person name="Lefebvre S.C."/>
            <person name="Maumus F."/>
            <person name="Mayer C."/>
            <person name="Miller J."/>
            <person name="Monier A."/>
            <person name="Salamov A."/>
            <person name="Young J."/>
            <person name="Aguilar M."/>
            <person name="Claverie J.M."/>
            <person name="Frickenhaus S."/>
            <person name="Gonzalez K."/>
            <person name="Herman E.K."/>
            <person name="Lin Y.C."/>
            <person name="Napier J."/>
            <person name="Ogata H."/>
            <person name="Sarno A.F."/>
            <person name="Shmutz J."/>
            <person name="Schroeder D."/>
            <person name="de Vargas C."/>
            <person name="Verret F."/>
            <person name="von Dassow P."/>
            <person name="Valentin K."/>
            <person name="Van de Peer Y."/>
            <person name="Wheeler G."/>
            <person name="Dacks J.B."/>
            <person name="Delwiche C.F."/>
            <person name="Dyhrman S.T."/>
            <person name="Glockner G."/>
            <person name="John U."/>
            <person name="Richards T."/>
            <person name="Worden A.Z."/>
            <person name="Zhang X."/>
            <person name="Grigoriev I.V."/>
            <person name="Allen A.E."/>
            <person name="Bidle K."/>
            <person name="Borodovsky M."/>
            <person name="Bowler C."/>
            <person name="Brownlee C."/>
            <person name="Cock J.M."/>
            <person name="Elias M."/>
            <person name="Gladyshev V.N."/>
            <person name="Groth M."/>
            <person name="Guda C."/>
            <person name="Hadaegh A."/>
            <person name="Iglesias-Rodriguez M.D."/>
            <person name="Jenkins J."/>
            <person name="Jones B.M."/>
            <person name="Lawson T."/>
            <person name="Leese F."/>
            <person name="Lindquist E."/>
            <person name="Lobanov A."/>
            <person name="Lomsadze A."/>
            <person name="Malik S.B."/>
            <person name="Marsh M.E."/>
            <person name="Mackinder L."/>
            <person name="Mock T."/>
            <person name="Mueller-Roeber B."/>
            <person name="Pagarete A."/>
            <person name="Parker M."/>
            <person name="Probert I."/>
            <person name="Quesneville H."/>
            <person name="Raines C."/>
            <person name="Rensing S.A."/>
            <person name="Riano-Pachon D.M."/>
            <person name="Richier S."/>
            <person name="Rokitta S."/>
            <person name="Shiraiwa Y."/>
            <person name="Soanes D.M."/>
            <person name="van der Giezen M."/>
            <person name="Wahlund T.M."/>
            <person name="Williams B."/>
            <person name="Wilson W."/>
            <person name="Wolfe G."/>
            <person name="Wurch L.L."/>
        </authorList>
    </citation>
    <scope>NUCLEOTIDE SEQUENCE</scope>
</reference>
<reference evidence="1" key="2">
    <citation type="submission" date="2024-10" db="UniProtKB">
        <authorList>
            <consortium name="EnsemblProtists"/>
        </authorList>
    </citation>
    <scope>IDENTIFICATION</scope>
</reference>
<organism evidence="1 2">
    <name type="scientific">Emiliania huxleyi (strain CCMP1516)</name>
    <dbReference type="NCBI Taxonomy" id="280463"/>
    <lineage>
        <taxon>Eukaryota</taxon>
        <taxon>Haptista</taxon>
        <taxon>Haptophyta</taxon>
        <taxon>Prymnesiophyceae</taxon>
        <taxon>Isochrysidales</taxon>
        <taxon>Noelaerhabdaceae</taxon>
        <taxon>Emiliania</taxon>
    </lineage>
</organism>
<dbReference type="EnsemblProtists" id="EOD10597">
    <property type="protein sequence ID" value="EOD10597"/>
    <property type="gene ID" value="EMIHUDRAFT_317016"/>
</dbReference>
<dbReference type="KEGG" id="ehx:EMIHUDRAFT_317016"/>
<accession>A0A0D3IH62</accession>
<sequence>MQTELFGTLATGARHRALLPVLRRPSPAPWRSLLQCLAAAAGGRREEEPDPLVGRRLPDGRWVKARVLPAEGQAEARYLCCSGSGRRVEHSYLGAGECRRLMGNVDGRTVAPAAKRD</sequence>
<dbReference type="Proteomes" id="UP000013827">
    <property type="component" value="Unassembled WGS sequence"/>
</dbReference>
<proteinExistence type="predicted"/>
<protein>
    <submittedName>
        <fullName evidence="1">Uncharacterized protein</fullName>
    </submittedName>
</protein>
<dbReference type="PaxDb" id="2903-EOD10597"/>
<evidence type="ECO:0000313" key="2">
    <source>
        <dbReference type="Proteomes" id="UP000013827"/>
    </source>
</evidence>
<dbReference type="HOGENOM" id="CLU_2089382_0_0_1"/>
<dbReference type="GeneID" id="17256753"/>